<reference evidence="3" key="1">
    <citation type="journal article" date="2016" name="Nat. Commun.">
        <title>The Gonium pectorale genome demonstrates co-option of cell cycle regulation during the evolution of multicellularity.</title>
        <authorList>
            <person name="Hanschen E.R."/>
            <person name="Marriage T.N."/>
            <person name="Ferris P.J."/>
            <person name="Hamaji T."/>
            <person name="Toyoda A."/>
            <person name="Fujiyama A."/>
            <person name="Neme R."/>
            <person name="Noguchi H."/>
            <person name="Minakuchi Y."/>
            <person name="Suzuki M."/>
            <person name="Kawai-Toyooka H."/>
            <person name="Smith D.R."/>
            <person name="Sparks H."/>
            <person name="Anderson J."/>
            <person name="Bakaric R."/>
            <person name="Luria V."/>
            <person name="Karger A."/>
            <person name="Kirschner M.W."/>
            <person name="Durand P.M."/>
            <person name="Michod R.E."/>
            <person name="Nozaki H."/>
            <person name="Olson B.J."/>
        </authorList>
    </citation>
    <scope>NUCLEOTIDE SEQUENCE [LARGE SCALE GENOMIC DNA]</scope>
    <source>
        <strain evidence="3">NIES-2863</strain>
    </source>
</reference>
<gene>
    <name evidence="2" type="ORF">GPECTOR_33g661</name>
</gene>
<evidence type="ECO:0000256" key="1">
    <source>
        <dbReference type="SAM" id="MobiDB-lite"/>
    </source>
</evidence>
<feature type="region of interest" description="Disordered" evidence="1">
    <location>
        <begin position="392"/>
        <end position="413"/>
    </location>
</feature>
<dbReference type="Proteomes" id="UP000075714">
    <property type="component" value="Unassembled WGS sequence"/>
</dbReference>
<dbReference type="AlphaFoldDB" id="A0A150GD69"/>
<dbReference type="STRING" id="33097.A0A150GD69"/>
<evidence type="ECO:0000313" key="3">
    <source>
        <dbReference type="Proteomes" id="UP000075714"/>
    </source>
</evidence>
<proteinExistence type="predicted"/>
<dbReference type="EMBL" id="LSYV01000034">
    <property type="protein sequence ID" value="KXZ47779.1"/>
    <property type="molecule type" value="Genomic_DNA"/>
</dbReference>
<accession>A0A150GD69</accession>
<sequence length="413" mass="42635">MHSYAGGHGGNNLVASVLPMVLNLAEKAGLNAKPPEQVEEHGLLQALTYLQLLMSAAGPNVPPTVCAKSSDDGVGARAVSLEQVVDELAWKAAQRASPSVSAAAVQCRVLLCLRDGGQSQLQQAVAEIAPLVLGLVANHAGVRKGDVDADFIEGIQLPQRAALQAMVDLAVTWGEPAVTAALGAVHARSGVEAVTAQMETLGMEVDGAPATAKGVAAPALMEFAAEVLAAASAAAAESVKDAANTDEEGIGGSNEATSAKSGALACCECVLLCELVLQELARMAGPGNASLDLEEKGVQAYAAELCKTPMRFERSLSTLADGDPTAVKAPIRRLVYLCRRAVDAGRQSLVGVVVTATAFKELEKFMAFVEKLQQDATPMLTDEEALPALKAAKHQGDQQPPGAIPAHGNRRFG</sequence>
<keyword evidence="3" id="KW-1185">Reference proteome</keyword>
<dbReference type="OrthoDB" id="538646at2759"/>
<name>A0A150GD69_GONPE</name>
<organism evidence="2 3">
    <name type="scientific">Gonium pectorale</name>
    <name type="common">Green alga</name>
    <dbReference type="NCBI Taxonomy" id="33097"/>
    <lineage>
        <taxon>Eukaryota</taxon>
        <taxon>Viridiplantae</taxon>
        <taxon>Chlorophyta</taxon>
        <taxon>core chlorophytes</taxon>
        <taxon>Chlorophyceae</taxon>
        <taxon>CS clade</taxon>
        <taxon>Chlamydomonadales</taxon>
        <taxon>Volvocaceae</taxon>
        <taxon>Gonium</taxon>
    </lineage>
</organism>
<comment type="caution">
    <text evidence="2">The sequence shown here is derived from an EMBL/GenBank/DDBJ whole genome shotgun (WGS) entry which is preliminary data.</text>
</comment>
<evidence type="ECO:0000313" key="2">
    <source>
        <dbReference type="EMBL" id="KXZ47779.1"/>
    </source>
</evidence>
<protein>
    <submittedName>
        <fullName evidence="2">Uncharacterized protein</fullName>
    </submittedName>
</protein>